<feature type="region of interest" description="Disordered" evidence="1">
    <location>
        <begin position="656"/>
        <end position="750"/>
    </location>
</feature>
<feature type="region of interest" description="Disordered" evidence="1">
    <location>
        <begin position="768"/>
        <end position="846"/>
    </location>
</feature>
<protein>
    <submittedName>
        <fullName evidence="2">Uncharacterized protein</fullName>
    </submittedName>
</protein>
<organism evidence="2 3">
    <name type="scientific">Tolypocladium ophioglossoides (strain CBS 100239)</name>
    <name type="common">Snaketongue truffleclub</name>
    <name type="synonym">Elaphocordyceps ophioglossoides</name>
    <dbReference type="NCBI Taxonomy" id="1163406"/>
    <lineage>
        <taxon>Eukaryota</taxon>
        <taxon>Fungi</taxon>
        <taxon>Dikarya</taxon>
        <taxon>Ascomycota</taxon>
        <taxon>Pezizomycotina</taxon>
        <taxon>Sordariomycetes</taxon>
        <taxon>Hypocreomycetidae</taxon>
        <taxon>Hypocreales</taxon>
        <taxon>Ophiocordycipitaceae</taxon>
        <taxon>Tolypocladium</taxon>
    </lineage>
</organism>
<feature type="compositionally biased region" description="Basic and acidic residues" evidence="1">
    <location>
        <begin position="788"/>
        <end position="800"/>
    </location>
</feature>
<sequence>MPSPINPQMEKPPQANDGGPVPAVLGLDVGTSATRATLLSVEDKGKDDCQLIVIPNPDAHKIARQYPQCDFPSTAYPFDINRAPESCLDFAAEARAFSLPLKLYWPFLEIRELWKRGRYGEAPKRWAKFPQIKAIWRVLEKKPQEEQDAIMSHLEKIFEAHLTRVRDSAEAVATGRKKTLKVTKLAATIPPNWNGKMQRKYLDLLTKIWGFGEDKIEWLFESEAVGHCLLRLDGTIRHEKEFKSFLLADFGGHTLVGFTSLPSPLLHELADSNCQNTYKFDIVRQDNSDRFAFFSTKEAKGVYGGSELHTSWVKSVIEQQIDQRRSHLNEAEREHLLQDCLDVYRRKRRENIDGENFFLRGSTSDTEYAEEFQFKFSAEDCRENYEKYFGEPLQVLFSEIRNSAEYSKNVGVVLTGGSFLNETILKQTIAVIEESGLYYKPWKGVVAYSNSSSTVSSGAALAVVNSMSVQEFMQRAAFAVHDQTTENTNVSVVLNGRGSRQTNAAPVFNVSPGRTWVVCAPLAPCDETEARQNASSTQHRKPLTVPMAETFEFYRLHSNYTGEYRIALDYVPGKIDSSGSAIPDKLILRPKRPGPKMPGPKIKEIELPIYYDSGACVCFVEKNRVNGEELTRGAIPLARSSRTAARQPNTWQKCRGGMALTSSTTKDPADLDNNPTNSGVTATPAFATSSSQARAGNPQTLANRQKAGKPAGQVEAPRINETDSLQTAQPRANEEQPSRKRTIEPQTMNLPTFETCRAVFRPLPGVEAPFPDGLKTGNNEASFALGRDGGRSGSRSESRPHVTAGTRGSDQAVVESPKSSRNRKATSSGKRPAQSPPRAPPAQMGI</sequence>
<dbReference type="Proteomes" id="UP000036947">
    <property type="component" value="Unassembled WGS sequence"/>
</dbReference>
<dbReference type="STRING" id="1163406.A0A0L0NAS5"/>
<feature type="region of interest" description="Disordered" evidence="1">
    <location>
        <begin position="1"/>
        <end position="23"/>
    </location>
</feature>
<accession>A0A0L0NAS5</accession>
<evidence type="ECO:0000313" key="3">
    <source>
        <dbReference type="Proteomes" id="UP000036947"/>
    </source>
</evidence>
<keyword evidence="3" id="KW-1185">Reference proteome</keyword>
<reference evidence="2 3" key="1">
    <citation type="journal article" date="2015" name="BMC Genomics">
        <title>The genome of the truffle-parasite Tolypocladium ophioglossoides and the evolution of antifungal peptaibiotics.</title>
        <authorList>
            <person name="Quandt C.A."/>
            <person name="Bushley K.E."/>
            <person name="Spatafora J.W."/>
        </authorList>
    </citation>
    <scope>NUCLEOTIDE SEQUENCE [LARGE SCALE GENOMIC DNA]</scope>
    <source>
        <strain evidence="2 3">CBS 100239</strain>
    </source>
</reference>
<feature type="compositionally biased region" description="Basic and acidic residues" evidence="1">
    <location>
        <begin position="732"/>
        <end position="743"/>
    </location>
</feature>
<dbReference type="OrthoDB" id="3819888at2759"/>
<proteinExistence type="predicted"/>
<evidence type="ECO:0000256" key="1">
    <source>
        <dbReference type="SAM" id="MobiDB-lite"/>
    </source>
</evidence>
<gene>
    <name evidence="2" type="ORF">TOPH_04532</name>
</gene>
<name>A0A0L0NAS5_TOLOC</name>
<dbReference type="AlphaFoldDB" id="A0A0L0NAS5"/>
<comment type="caution">
    <text evidence="2">The sequence shown here is derived from an EMBL/GenBank/DDBJ whole genome shotgun (WGS) entry which is preliminary data.</text>
</comment>
<dbReference type="EMBL" id="LFRF01000011">
    <property type="protein sequence ID" value="KND90880.1"/>
    <property type="molecule type" value="Genomic_DNA"/>
</dbReference>
<feature type="compositionally biased region" description="Polar residues" evidence="1">
    <location>
        <begin position="673"/>
        <end position="703"/>
    </location>
</feature>
<evidence type="ECO:0000313" key="2">
    <source>
        <dbReference type="EMBL" id="KND90880.1"/>
    </source>
</evidence>